<protein>
    <submittedName>
        <fullName evidence="1">Uncharacterized protein</fullName>
    </submittedName>
</protein>
<proteinExistence type="predicted"/>
<evidence type="ECO:0000313" key="1">
    <source>
        <dbReference type="EMBL" id="SVE28554.1"/>
    </source>
</evidence>
<sequence length="22" mass="2373">MQNLRQAIGSDTRLGIVVKSDA</sequence>
<gene>
    <name evidence="1" type="ORF">METZ01_LOCUS481408</name>
</gene>
<feature type="non-terminal residue" evidence="1">
    <location>
        <position position="22"/>
    </location>
</feature>
<reference evidence="1" key="1">
    <citation type="submission" date="2018-05" db="EMBL/GenBank/DDBJ databases">
        <authorList>
            <person name="Lanie J.A."/>
            <person name="Ng W.-L."/>
            <person name="Kazmierczak K.M."/>
            <person name="Andrzejewski T.M."/>
            <person name="Davidsen T.M."/>
            <person name="Wayne K.J."/>
            <person name="Tettelin H."/>
            <person name="Glass J.I."/>
            <person name="Rusch D."/>
            <person name="Podicherti R."/>
            <person name="Tsui H.-C.T."/>
            <person name="Winkler M.E."/>
        </authorList>
    </citation>
    <scope>NUCLEOTIDE SEQUENCE</scope>
</reference>
<organism evidence="1">
    <name type="scientific">marine metagenome</name>
    <dbReference type="NCBI Taxonomy" id="408172"/>
    <lineage>
        <taxon>unclassified sequences</taxon>
        <taxon>metagenomes</taxon>
        <taxon>ecological metagenomes</taxon>
    </lineage>
</organism>
<name>A0A383C8P8_9ZZZZ</name>
<dbReference type="EMBL" id="UINC01206770">
    <property type="protein sequence ID" value="SVE28554.1"/>
    <property type="molecule type" value="Genomic_DNA"/>
</dbReference>
<accession>A0A383C8P8</accession>
<dbReference type="AlphaFoldDB" id="A0A383C8P8"/>